<evidence type="ECO:0000313" key="8">
    <source>
        <dbReference type="EMBL" id="MCH4296723.1"/>
    </source>
</evidence>
<dbReference type="GO" id="GO:0009306">
    <property type="term" value="P:protein secretion"/>
    <property type="evidence" value="ECO:0007669"/>
    <property type="project" value="InterPro"/>
</dbReference>
<feature type="transmembrane region" description="Helical" evidence="6">
    <location>
        <begin position="34"/>
        <end position="56"/>
    </location>
</feature>
<feature type="domain" description="Translocation and assembly module TamB C-terminal" evidence="7">
    <location>
        <begin position="1027"/>
        <end position="1365"/>
    </location>
</feature>
<evidence type="ECO:0000256" key="2">
    <source>
        <dbReference type="ARBA" id="ARBA00022692"/>
    </source>
</evidence>
<keyword evidence="2 6" id="KW-0812">Transmembrane</keyword>
<keyword evidence="3 6" id="KW-1133">Transmembrane helix</keyword>
<reference evidence="8 9" key="1">
    <citation type="submission" date="2022-02" db="EMBL/GenBank/DDBJ databases">
        <title>The genome sequence of Shewanella sp. 3B26.</title>
        <authorList>
            <person name="Du J."/>
        </authorList>
    </citation>
    <scope>NUCLEOTIDE SEQUENCE [LARGE SCALE GENOMIC DNA]</scope>
    <source>
        <strain evidence="8 9">3B26</strain>
    </source>
</reference>
<evidence type="ECO:0000256" key="6">
    <source>
        <dbReference type="SAM" id="Phobius"/>
    </source>
</evidence>
<dbReference type="Pfam" id="PF04357">
    <property type="entry name" value="TamB"/>
    <property type="match status" value="1"/>
</dbReference>
<evidence type="ECO:0000259" key="7">
    <source>
        <dbReference type="Pfam" id="PF04357"/>
    </source>
</evidence>
<dbReference type="RefSeq" id="WP_240592675.1">
    <property type="nucleotide sequence ID" value="NZ_JAKUDL010000015.1"/>
</dbReference>
<dbReference type="GO" id="GO:0097347">
    <property type="term" value="C:TAM protein secretion complex"/>
    <property type="evidence" value="ECO:0007669"/>
    <property type="project" value="TreeGrafter"/>
</dbReference>
<dbReference type="GO" id="GO:0005886">
    <property type="term" value="C:plasma membrane"/>
    <property type="evidence" value="ECO:0007669"/>
    <property type="project" value="InterPro"/>
</dbReference>
<keyword evidence="4 6" id="KW-0472">Membrane</keyword>
<comment type="caution">
    <text evidence="8">The sequence shown here is derived from an EMBL/GenBank/DDBJ whole genome shotgun (WGS) entry which is preliminary data.</text>
</comment>
<evidence type="ECO:0000256" key="5">
    <source>
        <dbReference type="SAM" id="MobiDB-lite"/>
    </source>
</evidence>
<sequence length="1366" mass="145214">MTQDITVPSPAAAETPIKKPWYHPWRLFKLIVRIAIYLPLTLLVVLALVLGTPFGAHMAVSLASKLVPGFSAQYQSGTLNRDLALSEVSYAMPGIEVKADAVSLLWQPSCLLTKGVCINALNLDDVDVAVDTAALPKSDSNEAEEASGPLKLPITLALDSAEINRVNVRLDAMTFAAAQLATGARWQDDGLWVDFLSSDGLLIAIPTTAASDEAAKADVSAETAKVEETGKSDATSTSTWPLAALPEIQLPMDLHLKTAEIKNSTLNLGERKDHFSLITAAADFEGSQLTLTELLVRHDEANLELKGTVELSKNYPLAIKLKLDTDSPSLMPELGKQQLTLVANGNMDALKAEVDAKGSAELRLALDAALSDPKLPFTLTLDAPRAGWPLSQPEYLATDLKLNASGDLDAQQAKLSTKVTTPFHTPLDLDAVLSNAAQKLNIASLNISGEPGDIQLNGSLDYAKTLSWDANVAFQQLTPSAIILPENPAASAKADTAKVDAPKTAKTDTANTAKAKAPEVSEAVDAANPALAVQQGANDAVTDLAVAAKESGKEKQTAPQHQAATPGALPSGSLDGKLRVSGSLDKGWQIALSDTDIRGELDGYPVTMGGDVSVDHELHLSAKDFSLAAMGATIDINGDVKKDWALDGIIRAPDLSLLSPELAGQFNATLTVSGAQQDPFVNLEALGVAIKAGGATLESLNIKGMYQPKANHEFALSVKGEQLNVGERKLETITLGGKGDMNSQRLRAQTFGDLRLDTVLHSEFDDKRKQVSAVLSRLNIGSEFGDWQLSKDMEFGWDLNKNSGSLNDACLVQQNSALCLARPAKLGATGDVALSFRGAPGAIIDRVLPQNIDWQGDASLDANVTWSPKRKPTGELLLAFTPGRVLLSRPKGQVVEVAYEELRLNASLTPEALSTRLRFLSGTLASLESEVSVKVTPDRTLDGFVRLDSIRLEALKEFLPQLDTLEGQLTSNLMLGGNLMEPQVSGDLRLIKGAFSASANPTLISDVDMDVNFAGQRAMVRGDWQMGDGPGELSGNIAWPGGEFSGELLVKGNKLAVIVPPMALLDVSPDLKLVFDAKTMDVKGAVNIPTGHIKIVQLAEGGVAVSNDVVFDDSIAAAEQKTSPYGIIADLNIRVGDEVKIEGMGLKGKLDGTIRLQQQAFKPPLLFGDVKVVSGSYKFMGQTLKIPKGEVQFVGPPQLPNLNIEAIREIKEEDLVAGVRITGTGMAPEVTLFSNPSKEQAEILSYIIKGKGFDSNGSGDNNALMMSAALSLSSSLSGGAINNIGSTATSLVEKFGFSNVQLDANDEGRVAISGYIGEDLMVKYGVGVFNPGYEMTVRYYLLSQLYLETVSGTLGQSLDIYYNFDL</sequence>
<dbReference type="PANTHER" id="PTHR36985:SF1">
    <property type="entry name" value="TRANSLOCATION AND ASSEMBLY MODULE SUBUNIT TAMB"/>
    <property type="match status" value="1"/>
</dbReference>
<dbReference type="EMBL" id="JAKUDL010000015">
    <property type="protein sequence ID" value="MCH4296723.1"/>
    <property type="molecule type" value="Genomic_DNA"/>
</dbReference>
<comment type="subcellular location">
    <subcellularLocation>
        <location evidence="1">Membrane</location>
        <topology evidence="1">Single-pass membrane protein</topology>
    </subcellularLocation>
</comment>
<dbReference type="Proteomes" id="UP001297581">
    <property type="component" value="Unassembled WGS sequence"/>
</dbReference>
<evidence type="ECO:0000256" key="3">
    <source>
        <dbReference type="ARBA" id="ARBA00022989"/>
    </source>
</evidence>
<gene>
    <name evidence="8" type="ORF">MJ923_20680</name>
</gene>
<name>A0AAJ1BKZ7_9GAMM</name>
<accession>A0AAJ1BKZ7</accession>
<organism evidence="8 9">
    <name type="scientific">Shewanella zhuhaiensis</name>
    <dbReference type="NCBI Taxonomy" id="2919576"/>
    <lineage>
        <taxon>Bacteria</taxon>
        <taxon>Pseudomonadati</taxon>
        <taxon>Pseudomonadota</taxon>
        <taxon>Gammaproteobacteria</taxon>
        <taxon>Alteromonadales</taxon>
        <taxon>Shewanellaceae</taxon>
        <taxon>Shewanella</taxon>
    </lineage>
</organism>
<evidence type="ECO:0000313" key="9">
    <source>
        <dbReference type="Proteomes" id="UP001297581"/>
    </source>
</evidence>
<evidence type="ECO:0000256" key="4">
    <source>
        <dbReference type="ARBA" id="ARBA00023136"/>
    </source>
</evidence>
<feature type="region of interest" description="Disordered" evidence="5">
    <location>
        <begin position="548"/>
        <end position="574"/>
    </location>
</feature>
<dbReference type="InterPro" id="IPR007452">
    <property type="entry name" value="TamB_C"/>
</dbReference>
<proteinExistence type="predicted"/>
<dbReference type="PANTHER" id="PTHR36985">
    <property type="entry name" value="TRANSLOCATION AND ASSEMBLY MODULE SUBUNIT TAMB"/>
    <property type="match status" value="1"/>
</dbReference>
<evidence type="ECO:0000256" key="1">
    <source>
        <dbReference type="ARBA" id="ARBA00004167"/>
    </source>
</evidence>
<keyword evidence="9" id="KW-1185">Reference proteome</keyword>
<protein>
    <submittedName>
        <fullName evidence="8">Translocation/assembly module TamB domain-containing protein</fullName>
    </submittedName>
</protein>